<dbReference type="UniPathway" id="UPA00079">
    <property type="reaction ID" value="UER00168"/>
</dbReference>
<name>A0A4R2MBJ3_RUBGE</name>
<keyword evidence="7 8" id="KW-0472">Membrane</keyword>
<evidence type="ECO:0000256" key="1">
    <source>
        <dbReference type="ARBA" id="ARBA00004141"/>
    </source>
</evidence>
<dbReference type="InterPro" id="IPR004657">
    <property type="entry name" value="MenA"/>
</dbReference>
<comment type="subcellular location">
    <subcellularLocation>
        <location evidence="8">Cell membrane</location>
        <topology evidence="8">Multi-pass membrane protein</topology>
    </subcellularLocation>
    <subcellularLocation>
        <location evidence="1">Membrane</location>
        <topology evidence="1">Multi-pass membrane protein</topology>
    </subcellularLocation>
</comment>
<dbReference type="NCBIfam" id="TIGR00751">
    <property type="entry name" value="menA"/>
    <property type="match status" value="1"/>
</dbReference>
<dbReference type="GO" id="GO:0009234">
    <property type="term" value="P:menaquinone biosynthetic process"/>
    <property type="evidence" value="ECO:0007669"/>
    <property type="project" value="UniProtKB-UniRule"/>
</dbReference>
<evidence type="ECO:0000256" key="8">
    <source>
        <dbReference type="HAMAP-Rule" id="MF_01937"/>
    </source>
</evidence>
<comment type="catalytic activity">
    <reaction evidence="8">
        <text>an all-trans-polyprenyl diphosphate + 1,4-dihydroxy-2-naphthoate + H(+) = a 2-demethylmenaquinol + CO2 + diphosphate</text>
        <dbReference type="Rhea" id="RHEA:26478"/>
        <dbReference type="Rhea" id="RHEA-COMP:9563"/>
        <dbReference type="Rhea" id="RHEA-COMP:9564"/>
        <dbReference type="ChEBI" id="CHEBI:11173"/>
        <dbReference type="ChEBI" id="CHEBI:15378"/>
        <dbReference type="ChEBI" id="CHEBI:16526"/>
        <dbReference type="ChEBI" id="CHEBI:33019"/>
        <dbReference type="ChEBI" id="CHEBI:55437"/>
        <dbReference type="ChEBI" id="CHEBI:58914"/>
        <dbReference type="EC" id="2.5.1.74"/>
    </reaction>
</comment>
<keyword evidence="2 8" id="KW-0474">Menaquinone biosynthesis</keyword>
<sequence length="314" mass="32983">MPGERATVNSTRAVRTGSIEAWAVAVRPRTLPVAVSPVLVGATLGFDRTGAIDMIAALLVLGAALLMQVITNMQNDVGYTVRGGESTGTRTGLPRATANGWLSVRHVRAGIVVAALLAAALGIALVAYRGWPVLAIGVASLLAALAYMGGPKPIAYTPFGELTVFVFFGLIAVVGTDWVLTGSFGLVTVLASVALGSVAAAALAVNNHRDIAHDRLVGRRTFAVTFGEAGSVALYTVLLLLPFVLLVPMAMLSQSWTLLLPLGLLPSTLQLRRDFVHCPRGIAFNEILFRTFRLELWFAALLSAGALLGSMIAR</sequence>
<feature type="transmembrane region" description="Helical" evidence="8">
    <location>
        <begin position="296"/>
        <end position="313"/>
    </location>
</feature>
<comment type="pathway">
    <text evidence="8">Quinol/quinone metabolism; menaquinone biosynthesis; menaquinol from 1,4-dihydroxy-2-naphthoate: step 1/2.</text>
</comment>
<proteinExistence type="inferred from homology"/>
<dbReference type="HAMAP" id="MF_01937">
    <property type="entry name" value="MenA_1"/>
    <property type="match status" value="1"/>
</dbReference>
<dbReference type="EC" id="2.5.1.74" evidence="8 9"/>
<keyword evidence="4 8" id="KW-0808">Transferase</keyword>
<dbReference type="AlphaFoldDB" id="A0A4R2MBJ3"/>
<feature type="transmembrane region" description="Helical" evidence="8">
    <location>
        <begin position="133"/>
        <end position="150"/>
    </location>
</feature>
<dbReference type="GO" id="GO:0046428">
    <property type="term" value="F:1,4-dihydroxy-2-naphthoate polyprenyltransferase activity"/>
    <property type="evidence" value="ECO:0007669"/>
    <property type="project" value="UniProtKB-UniRule"/>
</dbReference>
<evidence type="ECO:0000256" key="6">
    <source>
        <dbReference type="ARBA" id="ARBA00022989"/>
    </source>
</evidence>
<comment type="similarity">
    <text evidence="8">Belongs to the MenA family. Type 1 subfamily.</text>
</comment>
<evidence type="ECO:0000313" key="11">
    <source>
        <dbReference type="Proteomes" id="UP000295106"/>
    </source>
</evidence>
<keyword evidence="6 8" id="KW-1133">Transmembrane helix</keyword>
<evidence type="ECO:0000256" key="3">
    <source>
        <dbReference type="ARBA" id="ARBA00022475"/>
    </source>
</evidence>
<feature type="transmembrane region" description="Helical" evidence="8">
    <location>
        <begin position="109"/>
        <end position="127"/>
    </location>
</feature>
<dbReference type="Proteomes" id="UP000295106">
    <property type="component" value="Unassembled WGS sequence"/>
</dbReference>
<feature type="transmembrane region" description="Helical" evidence="8">
    <location>
        <begin position="162"/>
        <end position="180"/>
    </location>
</feature>
<evidence type="ECO:0000256" key="9">
    <source>
        <dbReference type="NCBIfam" id="TIGR00751"/>
    </source>
</evidence>
<gene>
    <name evidence="8" type="primary">menA</name>
    <name evidence="10" type="ORF">EV684_103147</name>
</gene>
<feature type="transmembrane region" description="Helical" evidence="8">
    <location>
        <begin position="51"/>
        <end position="70"/>
    </location>
</feature>
<dbReference type="InterPro" id="IPR000537">
    <property type="entry name" value="UbiA_prenyltransferase"/>
</dbReference>
<feature type="transmembrane region" description="Helical" evidence="8">
    <location>
        <begin position="186"/>
        <end position="205"/>
    </location>
</feature>
<keyword evidence="3 8" id="KW-1003">Cell membrane</keyword>
<keyword evidence="5 8" id="KW-0812">Transmembrane</keyword>
<evidence type="ECO:0000256" key="7">
    <source>
        <dbReference type="ARBA" id="ARBA00023136"/>
    </source>
</evidence>
<reference evidence="10 11" key="1">
    <citation type="submission" date="2019-03" db="EMBL/GenBank/DDBJ databases">
        <title>Genomic Encyclopedia of Type Strains, Phase IV (KMG-IV): sequencing the most valuable type-strain genomes for metagenomic binning, comparative biology and taxonomic classification.</title>
        <authorList>
            <person name="Goeker M."/>
        </authorList>
    </citation>
    <scope>NUCLEOTIDE SEQUENCE [LARGE SCALE GENOMIC DNA]</scope>
    <source>
        <strain evidence="10 11">DSM 1709</strain>
    </source>
</reference>
<dbReference type="GO" id="GO:0005886">
    <property type="term" value="C:plasma membrane"/>
    <property type="evidence" value="ECO:0007669"/>
    <property type="project" value="UniProtKB-SubCell"/>
</dbReference>
<dbReference type="InterPro" id="IPR026046">
    <property type="entry name" value="UBIAD1"/>
</dbReference>
<evidence type="ECO:0000256" key="5">
    <source>
        <dbReference type="ARBA" id="ARBA00022692"/>
    </source>
</evidence>
<organism evidence="10 11">
    <name type="scientific">Rubrivivax gelatinosus</name>
    <name type="common">Rhodocyclus gelatinosus</name>
    <name type="synonym">Rhodopseudomonas gelatinosa</name>
    <dbReference type="NCBI Taxonomy" id="28068"/>
    <lineage>
        <taxon>Bacteria</taxon>
        <taxon>Pseudomonadati</taxon>
        <taxon>Pseudomonadota</taxon>
        <taxon>Betaproteobacteria</taxon>
        <taxon>Burkholderiales</taxon>
        <taxon>Sphaerotilaceae</taxon>
        <taxon>Rubrivivax</taxon>
    </lineage>
</organism>
<dbReference type="PANTHER" id="PTHR13929:SF0">
    <property type="entry name" value="UBIA PRENYLTRANSFERASE DOMAIN-CONTAINING PROTEIN 1"/>
    <property type="match status" value="1"/>
</dbReference>
<feature type="transmembrane region" description="Helical" evidence="8">
    <location>
        <begin position="226"/>
        <end position="251"/>
    </location>
</feature>
<accession>A0A4R2MBJ3</accession>
<dbReference type="PIRSF" id="PIRSF005355">
    <property type="entry name" value="UBIAD1"/>
    <property type="match status" value="1"/>
</dbReference>
<dbReference type="GO" id="GO:0042371">
    <property type="term" value="P:vitamin K biosynthetic process"/>
    <property type="evidence" value="ECO:0007669"/>
    <property type="project" value="TreeGrafter"/>
</dbReference>
<comment type="caution">
    <text evidence="10">The sequence shown here is derived from an EMBL/GenBank/DDBJ whole genome shotgun (WGS) entry which is preliminary data.</text>
</comment>
<evidence type="ECO:0000313" key="10">
    <source>
        <dbReference type="EMBL" id="TCP03900.1"/>
    </source>
</evidence>
<protein>
    <recommendedName>
        <fullName evidence="8 9">1,4-dihydroxy-2-naphthoate octaprenyltransferase</fullName>
        <shortName evidence="8">DHNA-octaprenyltransferase</shortName>
        <ecNumber evidence="8 9">2.5.1.74</ecNumber>
    </recommendedName>
</protein>
<dbReference type="EMBL" id="SLXD01000003">
    <property type="protein sequence ID" value="TCP03900.1"/>
    <property type="molecule type" value="Genomic_DNA"/>
</dbReference>
<dbReference type="CDD" id="cd13962">
    <property type="entry name" value="PT_UbiA_UBIAD1"/>
    <property type="match status" value="1"/>
</dbReference>
<dbReference type="Gene3D" id="1.20.120.1780">
    <property type="entry name" value="UbiA prenyltransferase"/>
    <property type="match status" value="1"/>
</dbReference>
<evidence type="ECO:0000256" key="2">
    <source>
        <dbReference type="ARBA" id="ARBA00022428"/>
    </source>
</evidence>
<dbReference type="Pfam" id="PF01040">
    <property type="entry name" value="UbiA"/>
    <property type="match status" value="1"/>
</dbReference>
<comment type="function">
    <text evidence="8">Conversion of 1,4-dihydroxy-2-naphthoate (DHNA) to demethylmenaquinone (DMK).</text>
</comment>
<evidence type="ECO:0000256" key="4">
    <source>
        <dbReference type="ARBA" id="ARBA00022679"/>
    </source>
</evidence>
<dbReference type="PANTHER" id="PTHR13929">
    <property type="entry name" value="1,4-DIHYDROXY-2-NAPHTHOATE OCTAPRENYLTRANSFERASE"/>
    <property type="match status" value="1"/>
</dbReference>